<dbReference type="InterPro" id="IPR039421">
    <property type="entry name" value="Type_1_exporter"/>
</dbReference>
<evidence type="ECO:0000256" key="2">
    <source>
        <dbReference type="ARBA" id="ARBA00022840"/>
    </source>
</evidence>
<dbReference type="AlphaFoldDB" id="A0AAD4HT99"/>
<keyword evidence="1" id="KW-0547">Nucleotide-binding</keyword>
<keyword evidence="6" id="KW-1185">Reference proteome</keyword>
<keyword evidence="5" id="KW-0378">Hydrolase</keyword>
<dbReference type="InterPro" id="IPR027417">
    <property type="entry name" value="P-loop_NTPase"/>
</dbReference>
<evidence type="ECO:0000256" key="1">
    <source>
        <dbReference type="ARBA" id="ARBA00022741"/>
    </source>
</evidence>
<dbReference type="PANTHER" id="PTHR24221">
    <property type="entry name" value="ATP-BINDING CASSETTE SUB-FAMILY B"/>
    <property type="match status" value="1"/>
</dbReference>
<evidence type="ECO:0000313" key="6">
    <source>
        <dbReference type="Proteomes" id="UP001195769"/>
    </source>
</evidence>
<keyword evidence="2" id="KW-0067">ATP-binding</keyword>
<dbReference type="Gene3D" id="3.40.50.300">
    <property type="entry name" value="P-loop containing nucleotide triphosphate hydrolases"/>
    <property type="match status" value="1"/>
</dbReference>
<dbReference type="Pfam" id="PF00005">
    <property type="entry name" value="ABC_tran"/>
    <property type="match status" value="1"/>
</dbReference>
<comment type="caution">
    <text evidence="5">The sequence shown here is derived from an EMBL/GenBank/DDBJ whole genome shotgun (WGS) entry which is preliminary data.</text>
</comment>
<dbReference type="SMART" id="SM00382">
    <property type="entry name" value="AAA"/>
    <property type="match status" value="1"/>
</dbReference>
<evidence type="ECO:0000259" key="4">
    <source>
        <dbReference type="PROSITE" id="PS50893"/>
    </source>
</evidence>
<evidence type="ECO:0000256" key="3">
    <source>
        <dbReference type="ARBA" id="ARBA00024363"/>
    </source>
</evidence>
<name>A0AAD4HT99_9AGAM</name>
<dbReference type="PROSITE" id="PS50893">
    <property type="entry name" value="ABC_TRANSPORTER_2"/>
    <property type="match status" value="1"/>
</dbReference>
<dbReference type="PROSITE" id="PS00211">
    <property type="entry name" value="ABC_TRANSPORTER_1"/>
    <property type="match status" value="1"/>
</dbReference>
<dbReference type="PANTHER" id="PTHR24221:SF654">
    <property type="entry name" value="ATP-BINDING CASSETTE SUB-FAMILY B MEMBER 6"/>
    <property type="match status" value="1"/>
</dbReference>
<feature type="domain" description="ABC transporter" evidence="4">
    <location>
        <begin position="419"/>
        <end position="677"/>
    </location>
</feature>
<sequence>MCQGLKPRNPCSPSQTNSTNRAWLSSRVIPRRRGSYLMPGAHRPINEENIKSAVTITRGCVFELFRVLWSLHPVRTTLMMVINVVRGMFPAFRGYSQAMIVDELQNLISSGCFTWSRLLKLLIAEICRRALETALDSFASANETVVHDSVRFFVEYQQIAQRLRLDIPTLADPVVRDCLQESDLFVRSFNGMGGFGLLSPFDFVQILAQISELASYIWVLLTLTGGSTHMGALLLSILSALFPLFLNRCGITSSYPESAYTSKEARTAERQEKLRNLAYNDTHRPEVLLFGLGPWILHSWANARKAMMYDEHLSPLNQPSLSQILHQINVSDLLFALQNIPMFLMFQSSSASLGSLALYRSSIQSVVYTVGNLVNTARMAFQGIFFMGAFCAAMNIEPRLTPLSEDAELYPSIPNGMKIEARNLSYTYPGSKEPSLQDVSFSLEAGESLAIVGYNGSGKSTLAKVLLRIIDFDQGDLLINGVDIRRLTPSDYHRHVTTVFQGFSKYSSTVRENSPAAIEHAMRLGGSDAFVGALPNGMKTKLDASGFEFMPYSPASSSCHGMSSRLQHGLSGGEWQRIAISRAFMRADRPEVDLLLFDEPTSSLDGCAQNKIFDTIDKVSRSPQGERIKTVIFITHRLSTARRADKIAMMENGSITEFGSHDDLLKKGGSYATLYKASV</sequence>
<accession>A0AAD4HT99</accession>
<dbReference type="InterPro" id="IPR017871">
    <property type="entry name" value="ABC_transporter-like_CS"/>
</dbReference>
<dbReference type="InterPro" id="IPR003439">
    <property type="entry name" value="ABC_transporter-like_ATP-bd"/>
</dbReference>
<evidence type="ECO:0000313" key="5">
    <source>
        <dbReference type="EMBL" id="KAG1908143.1"/>
    </source>
</evidence>
<dbReference type="GO" id="GO:0005524">
    <property type="term" value="F:ATP binding"/>
    <property type="evidence" value="ECO:0007669"/>
    <property type="project" value="UniProtKB-KW"/>
</dbReference>
<dbReference type="GO" id="GO:0034040">
    <property type="term" value="F:ATPase-coupled lipid transmembrane transporter activity"/>
    <property type="evidence" value="ECO:0007669"/>
    <property type="project" value="TreeGrafter"/>
</dbReference>
<dbReference type="CDD" id="cd03228">
    <property type="entry name" value="ABCC_MRP_Like"/>
    <property type="match status" value="1"/>
</dbReference>
<gene>
    <name evidence="5" type="ORF">F5891DRAFT_1124027</name>
</gene>
<dbReference type="RefSeq" id="XP_041233718.1">
    <property type="nucleotide sequence ID" value="XM_041363854.1"/>
</dbReference>
<proteinExistence type="inferred from homology"/>
<dbReference type="GO" id="GO:0016887">
    <property type="term" value="F:ATP hydrolysis activity"/>
    <property type="evidence" value="ECO:0007669"/>
    <property type="project" value="InterPro"/>
</dbReference>
<reference evidence="5" key="1">
    <citation type="journal article" date="2020" name="New Phytol.">
        <title>Comparative genomics reveals dynamic genome evolution in host specialist ectomycorrhizal fungi.</title>
        <authorList>
            <person name="Lofgren L.A."/>
            <person name="Nguyen N.H."/>
            <person name="Vilgalys R."/>
            <person name="Ruytinx J."/>
            <person name="Liao H.L."/>
            <person name="Branco S."/>
            <person name="Kuo A."/>
            <person name="LaButti K."/>
            <person name="Lipzen A."/>
            <person name="Andreopoulos W."/>
            <person name="Pangilinan J."/>
            <person name="Riley R."/>
            <person name="Hundley H."/>
            <person name="Na H."/>
            <person name="Barry K."/>
            <person name="Grigoriev I.V."/>
            <person name="Stajich J.E."/>
            <person name="Kennedy P.G."/>
        </authorList>
    </citation>
    <scope>NUCLEOTIDE SEQUENCE</scope>
    <source>
        <strain evidence="5">FC203</strain>
    </source>
</reference>
<dbReference type="EMBL" id="JABBWK010000001">
    <property type="protein sequence ID" value="KAG1908143.1"/>
    <property type="molecule type" value="Genomic_DNA"/>
</dbReference>
<dbReference type="SUPFAM" id="SSF52540">
    <property type="entry name" value="P-loop containing nucleoside triphosphate hydrolases"/>
    <property type="match status" value="1"/>
</dbReference>
<dbReference type="InterPro" id="IPR003593">
    <property type="entry name" value="AAA+_ATPase"/>
</dbReference>
<comment type="similarity">
    <text evidence="3">Belongs to the ABC transporter superfamily. ABCB family. Heavy Metal importer (TC 3.A.1.210) subfamily.</text>
</comment>
<protein>
    <submittedName>
        <fullName evidence="5">P-loop containing nucleoside triphosphate hydrolase protein</fullName>
    </submittedName>
</protein>
<dbReference type="Proteomes" id="UP001195769">
    <property type="component" value="Unassembled WGS sequence"/>
</dbReference>
<dbReference type="GeneID" id="64658152"/>
<organism evidence="5 6">
    <name type="scientific">Suillus fuscotomentosus</name>
    <dbReference type="NCBI Taxonomy" id="1912939"/>
    <lineage>
        <taxon>Eukaryota</taxon>
        <taxon>Fungi</taxon>
        <taxon>Dikarya</taxon>
        <taxon>Basidiomycota</taxon>
        <taxon>Agaricomycotina</taxon>
        <taxon>Agaricomycetes</taxon>
        <taxon>Agaricomycetidae</taxon>
        <taxon>Boletales</taxon>
        <taxon>Suillineae</taxon>
        <taxon>Suillaceae</taxon>
        <taxon>Suillus</taxon>
    </lineage>
</organism>